<proteinExistence type="predicted"/>
<reference evidence="4" key="1">
    <citation type="journal article" date="2023" name="Mol. Phylogenet. Evol.">
        <title>Genome-scale phylogeny and comparative genomics of the fungal order Sordariales.</title>
        <authorList>
            <person name="Hensen N."/>
            <person name="Bonometti L."/>
            <person name="Westerberg I."/>
            <person name="Brannstrom I.O."/>
            <person name="Guillou S."/>
            <person name="Cros-Aarteil S."/>
            <person name="Calhoun S."/>
            <person name="Haridas S."/>
            <person name="Kuo A."/>
            <person name="Mondo S."/>
            <person name="Pangilinan J."/>
            <person name="Riley R."/>
            <person name="LaButti K."/>
            <person name="Andreopoulos B."/>
            <person name="Lipzen A."/>
            <person name="Chen C."/>
            <person name="Yan M."/>
            <person name="Daum C."/>
            <person name="Ng V."/>
            <person name="Clum A."/>
            <person name="Steindorff A."/>
            <person name="Ohm R.A."/>
            <person name="Martin F."/>
            <person name="Silar P."/>
            <person name="Natvig D.O."/>
            <person name="Lalanne C."/>
            <person name="Gautier V."/>
            <person name="Ament-Velasquez S.L."/>
            <person name="Kruys A."/>
            <person name="Hutchinson M.I."/>
            <person name="Powell A.J."/>
            <person name="Barry K."/>
            <person name="Miller A.N."/>
            <person name="Grigoriev I.V."/>
            <person name="Debuchy R."/>
            <person name="Gladieux P."/>
            <person name="Hiltunen Thoren M."/>
            <person name="Johannesson H."/>
        </authorList>
    </citation>
    <scope>NUCLEOTIDE SEQUENCE</scope>
    <source>
        <strain evidence="4">CBS 958.72</strain>
    </source>
</reference>
<dbReference type="InterPro" id="IPR002110">
    <property type="entry name" value="Ankyrin_rpt"/>
</dbReference>
<reference evidence="4" key="2">
    <citation type="submission" date="2023-06" db="EMBL/GenBank/DDBJ databases">
        <authorList>
            <consortium name="Lawrence Berkeley National Laboratory"/>
            <person name="Haridas S."/>
            <person name="Hensen N."/>
            <person name="Bonometti L."/>
            <person name="Westerberg I."/>
            <person name="Brannstrom I.O."/>
            <person name="Guillou S."/>
            <person name="Cros-Aarteil S."/>
            <person name="Calhoun S."/>
            <person name="Kuo A."/>
            <person name="Mondo S."/>
            <person name="Pangilinan J."/>
            <person name="Riley R."/>
            <person name="Labutti K."/>
            <person name="Andreopoulos B."/>
            <person name="Lipzen A."/>
            <person name="Chen C."/>
            <person name="Yanf M."/>
            <person name="Daum C."/>
            <person name="Ng V."/>
            <person name="Clum A."/>
            <person name="Steindorff A."/>
            <person name="Ohm R."/>
            <person name="Martin F."/>
            <person name="Silar P."/>
            <person name="Natvig D."/>
            <person name="Lalanne C."/>
            <person name="Gautier V."/>
            <person name="Ament-Velasquez S.L."/>
            <person name="Kruys A."/>
            <person name="Hutchinson M.I."/>
            <person name="Powell A.J."/>
            <person name="Barry K."/>
            <person name="Miller A.N."/>
            <person name="Grigoriev I.V."/>
            <person name="Debuchy R."/>
            <person name="Gladieux P."/>
            <person name="Thoren M.H."/>
            <person name="Johannesson H."/>
        </authorList>
    </citation>
    <scope>NUCLEOTIDE SEQUENCE</scope>
    <source>
        <strain evidence="4">CBS 958.72</strain>
    </source>
</reference>
<dbReference type="PANTHER" id="PTHR24189">
    <property type="entry name" value="MYOTROPHIN"/>
    <property type="match status" value="1"/>
</dbReference>
<dbReference type="InterPro" id="IPR050745">
    <property type="entry name" value="Multifunctional_regulatory"/>
</dbReference>
<protein>
    <submittedName>
        <fullName evidence="4">Ankyrin repeat-containing domain protein</fullName>
    </submittedName>
</protein>
<dbReference type="Pfam" id="PF12796">
    <property type="entry name" value="Ank_2"/>
    <property type="match status" value="1"/>
</dbReference>
<sequence length="607" mass="65871">MDPLTIITSAIALAQLVDRLNPGQLQHRRYRGAPGEIHALSAEIVRLRSLLNIVSEAITSFPPSATRERAILDALGDCRDTLNEVEGALFACRVDDDTTKAANLGTRARLQWLVKKRDIETMRRRLRDEIASLTLILTLPRELTVEFTPTPLTSMETMIRIYTALSFPRVTRPDSEFMMAIRDGKLEKIQSLLSQNRGSAMDIVAPYGLTTIDLAIVYAWDPRDVDEYFTTCSCIDLLMLHSAIVYDYVQLSTVSQPRYYDPIIQLEMSTFSPLQKAVLGLSPMSVADVLAARRLRPVSPYDEDENDINAVDSYHRTALAWALRKARPANVVRTLLAHGADPNVADCYGNTPLHIAAGRGDTASMASLLAFGAWFEARDRFGASPLHNACKGADPPAINLLLDAGADMSARNAYGENVVMHASHGIDPARRRSNLETLVARRGTRAEGRPGSELDLDGADEWGYNALLDVVVLNAGETIPLLVAADPGAGARRMPDGKTLWHLAARASDLRTLEVLAQHVDPGGIIDASALDAAGCTPLDYVRRRRDAAGLLEPFCSLVSMRARAVGGPGFGERGGAGGDGGSDGGSESEGDVFYDAVEYVEHVALV</sequence>
<feature type="repeat" description="ANK" evidence="3">
    <location>
        <begin position="314"/>
        <end position="347"/>
    </location>
</feature>
<evidence type="ECO:0000256" key="2">
    <source>
        <dbReference type="ARBA" id="ARBA00023043"/>
    </source>
</evidence>
<dbReference type="PROSITE" id="PS50088">
    <property type="entry name" value="ANK_REPEAT"/>
    <property type="match status" value="3"/>
</dbReference>
<gene>
    <name evidence="4" type="ORF">B0T24DRAFT_720993</name>
</gene>
<dbReference type="InterPro" id="IPR036770">
    <property type="entry name" value="Ankyrin_rpt-contain_sf"/>
</dbReference>
<dbReference type="PROSITE" id="PS50297">
    <property type="entry name" value="ANK_REP_REGION"/>
    <property type="match status" value="2"/>
</dbReference>
<keyword evidence="5" id="KW-1185">Reference proteome</keyword>
<dbReference type="PRINTS" id="PR01415">
    <property type="entry name" value="ANKYRIN"/>
</dbReference>
<dbReference type="Gene3D" id="1.25.40.20">
    <property type="entry name" value="Ankyrin repeat-containing domain"/>
    <property type="match status" value="2"/>
</dbReference>
<keyword evidence="2 3" id="KW-0040">ANK repeat</keyword>
<dbReference type="Proteomes" id="UP001287356">
    <property type="component" value="Unassembled WGS sequence"/>
</dbReference>
<evidence type="ECO:0000256" key="1">
    <source>
        <dbReference type="ARBA" id="ARBA00022737"/>
    </source>
</evidence>
<dbReference type="AlphaFoldDB" id="A0AAE0N8U9"/>
<feature type="repeat" description="ANK" evidence="3">
    <location>
        <begin position="348"/>
        <end position="380"/>
    </location>
</feature>
<organism evidence="4 5">
    <name type="scientific">Lasiosphaeria ovina</name>
    <dbReference type="NCBI Taxonomy" id="92902"/>
    <lineage>
        <taxon>Eukaryota</taxon>
        <taxon>Fungi</taxon>
        <taxon>Dikarya</taxon>
        <taxon>Ascomycota</taxon>
        <taxon>Pezizomycotina</taxon>
        <taxon>Sordariomycetes</taxon>
        <taxon>Sordariomycetidae</taxon>
        <taxon>Sordariales</taxon>
        <taxon>Lasiosphaeriaceae</taxon>
        <taxon>Lasiosphaeria</taxon>
    </lineage>
</organism>
<dbReference type="EMBL" id="JAULSN010000004">
    <property type="protein sequence ID" value="KAK3374520.1"/>
    <property type="molecule type" value="Genomic_DNA"/>
</dbReference>
<comment type="caution">
    <text evidence="4">The sequence shown here is derived from an EMBL/GenBank/DDBJ whole genome shotgun (WGS) entry which is preliminary data.</text>
</comment>
<evidence type="ECO:0000313" key="4">
    <source>
        <dbReference type="EMBL" id="KAK3374520.1"/>
    </source>
</evidence>
<name>A0AAE0N8U9_9PEZI</name>
<evidence type="ECO:0000256" key="3">
    <source>
        <dbReference type="PROSITE-ProRule" id="PRU00023"/>
    </source>
</evidence>
<dbReference type="SMART" id="SM00248">
    <property type="entry name" value="ANK"/>
    <property type="match status" value="4"/>
</dbReference>
<feature type="repeat" description="ANK" evidence="3">
    <location>
        <begin position="381"/>
        <end position="413"/>
    </location>
</feature>
<accession>A0AAE0N8U9</accession>
<evidence type="ECO:0000313" key="5">
    <source>
        <dbReference type="Proteomes" id="UP001287356"/>
    </source>
</evidence>
<keyword evidence="1" id="KW-0677">Repeat</keyword>
<dbReference type="SUPFAM" id="SSF48403">
    <property type="entry name" value="Ankyrin repeat"/>
    <property type="match status" value="1"/>
</dbReference>
<dbReference type="PANTHER" id="PTHR24189:SF50">
    <property type="entry name" value="ANKYRIN REPEAT AND SOCS BOX PROTEIN 2"/>
    <property type="match status" value="1"/>
</dbReference>